<feature type="domain" description="HRDC" evidence="12">
    <location>
        <begin position="839"/>
        <end position="919"/>
    </location>
</feature>
<dbReference type="InterPro" id="IPR004589">
    <property type="entry name" value="DNA_helicase_ATP-dep_RecQ"/>
</dbReference>
<evidence type="ECO:0000259" key="12">
    <source>
        <dbReference type="PROSITE" id="PS50967"/>
    </source>
</evidence>
<dbReference type="EMBL" id="JBAMIC010000003">
    <property type="protein sequence ID" value="KAK7110800.1"/>
    <property type="molecule type" value="Genomic_DNA"/>
</dbReference>
<keyword evidence="8" id="KW-0413">Isomerase</keyword>
<dbReference type="PROSITE" id="PS51192">
    <property type="entry name" value="HELICASE_ATP_BIND_1"/>
    <property type="match status" value="1"/>
</dbReference>
<dbReference type="GO" id="GO:0016787">
    <property type="term" value="F:hydrolase activity"/>
    <property type="evidence" value="ECO:0007669"/>
    <property type="project" value="UniProtKB-KW"/>
</dbReference>
<dbReference type="SUPFAM" id="SSF52540">
    <property type="entry name" value="P-loop containing nucleoside triphosphate hydrolases"/>
    <property type="match status" value="1"/>
</dbReference>
<dbReference type="CDD" id="cd18794">
    <property type="entry name" value="SF2_C_RecQ"/>
    <property type="match status" value="1"/>
</dbReference>
<keyword evidence="5" id="KW-0347">Helicase</keyword>
<dbReference type="GO" id="GO:0006260">
    <property type="term" value="P:DNA replication"/>
    <property type="evidence" value="ECO:0007669"/>
    <property type="project" value="InterPro"/>
</dbReference>
<keyword evidence="3" id="KW-0547">Nucleotide-binding</keyword>
<evidence type="ECO:0000259" key="13">
    <source>
        <dbReference type="PROSITE" id="PS51192"/>
    </source>
</evidence>
<feature type="compositionally biased region" description="Low complexity" evidence="11">
    <location>
        <begin position="158"/>
        <end position="169"/>
    </location>
</feature>
<dbReference type="PROSITE" id="PS50967">
    <property type="entry name" value="HRDC"/>
    <property type="match status" value="1"/>
</dbReference>
<dbReference type="InterPro" id="IPR014001">
    <property type="entry name" value="Helicase_ATP-bd"/>
</dbReference>
<comment type="cofactor">
    <cofactor evidence="1">
        <name>Zn(2+)</name>
        <dbReference type="ChEBI" id="CHEBI:29105"/>
    </cofactor>
</comment>
<dbReference type="InterPro" id="IPR001650">
    <property type="entry name" value="Helicase_C-like"/>
</dbReference>
<dbReference type="InterPro" id="IPR036388">
    <property type="entry name" value="WH-like_DNA-bd_sf"/>
</dbReference>
<keyword evidence="16" id="KW-1185">Reference proteome</keyword>
<dbReference type="GO" id="GO:0005654">
    <property type="term" value="C:nucleoplasm"/>
    <property type="evidence" value="ECO:0007669"/>
    <property type="project" value="TreeGrafter"/>
</dbReference>
<dbReference type="GO" id="GO:0043138">
    <property type="term" value="F:3'-5' DNA helicase activity"/>
    <property type="evidence" value="ECO:0007669"/>
    <property type="project" value="UniProtKB-EC"/>
</dbReference>
<dbReference type="InterPro" id="IPR044876">
    <property type="entry name" value="HRDC_dom_sf"/>
</dbReference>
<evidence type="ECO:0000256" key="6">
    <source>
        <dbReference type="ARBA" id="ARBA00022840"/>
    </source>
</evidence>
<feature type="domain" description="Helicase C-terminal" evidence="14">
    <location>
        <begin position="434"/>
        <end position="589"/>
    </location>
</feature>
<evidence type="ECO:0000256" key="8">
    <source>
        <dbReference type="ARBA" id="ARBA00023235"/>
    </source>
</evidence>
<feature type="region of interest" description="Disordered" evidence="11">
    <location>
        <begin position="112"/>
        <end position="139"/>
    </location>
</feature>
<evidence type="ECO:0000256" key="10">
    <source>
        <dbReference type="ARBA" id="ARBA00034808"/>
    </source>
</evidence>
<dbReference type="InterPro" id="IPR032284">
    <property type="entry name" value="RecQ_Zn-bd"/>
</dbReference>
<dbReference type="NCBIfam" id="TIGR00614">
    <property type="entry name" value="recQ_fam"/>
    <property type="match status" value="1"/>
</dbReference>
<feature type="compositionally biased region" description="Polar residues" evidence="11">
    <location>
        <begin position="1158"/>
        <end position="1186"/>
    </location>
</feature>
<gene>
    <name evidence="15" type="ORF">V1264_014618</name>
</gene>
<dbReference type="InterPro" id="IPR036390">
    <property type="entry name" value="WH_DNA-bd_sf"/>
</dbReference>
<evidence type="ECO:0000256" key="3">
    <source>
        <dbReference type="ARBA" id="ARBA00022741"/>
    </source>
</evidence>
<dbReference type="Proteomes" id="UP001374579">
    <property type="component" value="Unassembled WGS sequence"/>
</dbReference>
<dbReference type="Pfam" id="PF09382">
    <property type="entry name" value="RQC"/>
    <property type="match status" value="1"/>
</dbReference>
<dbReference type="PROSITE" id="PS51194">
    <property type="entry name" value="HELICASE_CTER"/>
    <property type="match status" value="1"/>
</dbReference>
<comment type="caution">
    <text evidence="15">The sequence shown here is derived from an EMBL/GenBank/DDBJ whole genome shotgun (WGS) entry which is preliminary data.</text>
</comment>
<keyword evidence="7" id="KW-0238">DNA-binding</keyword>
<dbReference type="SMART" id="SM00487">
    <property type="entry name" value="DEXDc"/>
    <property type="match status" value="1"/>
</dbReference>
<dbReference type="PANTHER" id="PTHR13710">
    <property type="entry name" value="DNA HELICASE RECQ FAMILY MEMBER"/>
    <property type="match status" value="1"/>
</dbReference>
<protein>
    <recommendedName>
        <fullName evidence="10">DNA 3'-5' helicase</fullName>
        <ecNumber evidence="10">5.6.2.4</ecNumber>
    </recommendedName>
</protein>
<evidence type="ECO:0000256" key="7">
    <source>
        <dbReference type="ARBA" id="ARBA00023125"/>
    </source>
</evidence>
<evidence type="ECO:0000256" key="9">
    <source>
        <dbReference type="ARBA" id="ARBA00034617"/>
    </source>
</evidence>
<dbReference type="GO" id="GO:0005737">
    <property type="term" value="C:cytoplasm"/>
    <property type="evidence" value="ECO:0007669"/>
    <property type="project" value="TreeGrafter"/>
</dbReference>
<evidence type="ECO:0000259" key="14">
    <source>
        <dbReference type="PROSITE" id="PS51194"/>
    </source>
</evidence>
<dbReference type="Pfam" id="PF14493">
    <property type="entry name" value="HTH_40"/>
    <property type="match status" value="1"/>
</dbReference>
<feature type="compositionally biased region" description="Polar residues" evidence="11">
    <location>
        <begin position="1125"/>
        <end position="1148"/>
    </location>
</feature>
<dbReference type="GO" id="GO:0003677">
    <property type="term" value="F:DNA binding"/>
    <property type="evidence" value="ECO:0007669"/>
    <property type="project" value="UniProtKB-KW"/>
</dbReference>
<reference evidence="15 16" key="1">
    <citation type="submission" date="2024-02" db="EMBL/GenBank/DDBJ databases">
        <title>Chromosome-scale genome assembly of the rough periwinkle Littorina saxatilis.</title>
        <authorList>
            <person name="De Jode A."/>
            <person name="Faria R."/>
            <person name="Formenti G."/>
            <person name="Sims Y."/>
            <person name="Smith T.P."/>
            <person name="Tracey A."/>
            <person name="Wood J.M.D."/>
            <person name="Zagrodzka Z.B."/>
            <person name="Johannesson K."/>
            <person name="Butlin R.K."/>
            <person name="Leder E.H."/>
        </authorList>
    </citation>
    <scope>NUCLEOTIDE SEQUENCE [LARGE SCALE GENOMIC DNA]</scope>
    <source>
        <strain evidence="15">Snail1</strain>
        <tissue evidence="15">Muscle</tissue>
    </source>
</reference>
<keyword evidence="6" id="KW-0067">ATP-binding</keyword>
<evidence type="ECO:0000256" key="11">
    <source>
        <dbReference type="SAM" id="MobiDB-lite"/>
    </source>
</evidence>
<dbReference type="Pfam" id="PF00270">
    <property type="entry name" value="DEAD"/>
    <property type="match status" value="1"/>
</dbReference>
<feature type="region of interest" description="Disordered" evidence="11">
    <location>
        <begin position="151"/>
        <end position="177"/>
    </location>
</feature>
<dbReference type="AlphaFoldDB" id="A0AAN9BW79"/>
<feature type="compositionally biased region" description="Low complexity" evidence="11">
    <location>
        <begin position="1198"/>
        <end position="1211"/>
    </location>
</feature>
<feature type="region of interest" description="Disordered" evidence="11">
    <location>
        <begin position="1125"/>
        <end position="1243"/>
    </location>
</feature>
<evidence type="ECO:0000256" key="4">
    <source>
        <dbReference type="ARBA" id="ARBA00022801"/>
    </source>
</evidence>
<evidence type="ECO:0000256" key="2">
    <source>
        <dbReference type="ARBA" id="ARBA00005446"/>
    </source>
</evidence>
<evidence type="ECO:0000256" key="5">
    <source>
        <dbReference type="ARBA" id="ARBA00022806"/>
    </source>
</evidence>
<dbReference type="GO" id="GO:0009378">
    <property type="term" value="F:four-way junction helicase activity"/>
    <property type="evidence" value="ECO:0007669"/>
    <property type="project" value="TreeGrafter"/>
</dbReference>
<dbReference type="SMART" id="SM00490">
    <property type="entry name" value="HELICc"/>
    <property type="match status" value="1"/>
</dbReference>
<accession>A0AAN9BW79</accession>
<feature type="compositionally biased region" description="Acidic residues" evidence="11">
    <location>
        <begin position="68"/>
        <end position="79"/>
    </location>
</feature>
<dbReference type="Pfam" id="PF00271">
    <property type="entry name" value="Helicase_C"/>
    <property type="match status" value="1"/>
</dbReference>
<feature type="compositionally biased region" description="Acidic residues" evidence="11">
    <location>
        <begin position="197"/>
        <end position="212"/>
    </location>
</feature>
<feature type="compositionally biased region" description="Basic and acidic residues" evidence="11">
    <location>
        <begin position="58"/>
        <end position="67"/>
    </location>
</feature>
<comment type="similarity">
    <text evidence="2">Belongs to the helicase family. RecQ subfamily.</text>
</comment>
<dbReference type="SUPFAM" id="SSF88659">
    <property type="entry name" value="Sigma3 and sigma4 domains of RNA polymerase sigma factors"/>
    <property type="match status" value="1"/>
</dbReference>
<dbReference type="Pfam" id="PF16124">
    <property type="entry name" value="RecQ_Zn_bind"/>
    <property type="match status" value="1"/>
</dbReference>
<dbReference type="SMART" id="SM00956">
    <property type="entry name" value="RQC"/>
    <property type="match status" value="1"/>
</dbReference>
<feature type="region of interest" description="Disordered" evidence="11">
    <location>
        <begin position="197"/>
        <end position="219"/>
    </location>
</feature>
<dbReference type="EC" id="5.6.2.4" evidence="10"/>
<dbReference type="GO" id="GO:0005524">
    <property type="term" value="F:ATP binding"/>
    <property type="evidence" value="ECO:0007669"/>
    <property type="project" value="UniProtKB-KW"/>
</dbReference>
<dbReference type="Gene3D" id="3.40.50.300">
    <property type="entry name" value="P-loop containing nucleotide triphosphate hydrolases"/>
    <property type="match status" value="2"/>
</dbReference>
<dbReference type="Gene3D" id="1.10.10.10">
    <property type="entry name" value="Winged helix-like DNA-binding domain superfamily/Winged helix DNA-binding domain"/>
    <property type="match status" value="1"/>
</dbReference>
<dbReference type="InterPro" id="IPR011545">
    <property type="entry name" value="DEAD/DEAH_box_helicase_dom"/>
</dbReference>
<dbReference type="GO" id="GO:0000723">
    <property type="term" value="P:telomere maintenance"/>
    <property type="evidence" value="ECO:0007669"/>
    <property type="project" value="TreeGrafter"/>
</dbReference>
<feature type="region of interest" description="Disordered" evidence="11">
    <location>
        <begin position="56"/>
        <end position="94"/>
    </location>
</feature>
<dbReference type="GO" id="GO:0005694">
    <property type="term" value="C:chromosome"/>
    <property type="evidence" value="ECO:0007669"/>
    <property type="project" value="TreeGrafter"/>
</dbReference>
<dbReference type="Gene3D" id="1.10.150.80">
    <property type="entry name" value="HRDC domain"/>
    <property type="match status" value="1"/>
</dbReference>
<dbReference type="InterPro" id="IPR013324">
    <property type="entry name" value="RNA_pol_sigma_r3/r4-like"/>
</dbReference>
<dbReference type="InterPro" id="IPR018982">
    <property type="entry name" value="RQC_domain"/>
</dbReference>
<keyword evidence="4" id="KW-0378">Hydrolase</keyword>
<name>A0AAN9BW79_9CAEN</name>
<organism evidence="15 16">
    <name type="scientific">Littorina saxatilis</name>
    <dbReference type="NCBI Taxonomy" id="31220"/>
    <lineage>
        <taxon>Eukaryota</taxon>
        <taxon>Metazoa</taxon>
        <taxon>Spiralia</taxon>
        <taxon>Lophotrochozoa</taxon>
        <taxon>Mollusca</taxon>
        <taxon>Gastropoda</taxon>
        <taxon>Caenogastropoda</taxon>
        <taxon>Littorinimorpha</taxon>
        <taxon>Littorinoidea</taxon>
        <taxon>Littorinidae</taxon>
        <taxon>Littorina</taxon>
    </lineage>
</organism>
<dbReference type="GO" id="GO:0000724">
    <property type="term" value="P:double-strand break repair via homologous recombination"/>
    <property type="evidence" value="ECO:0007669"/>
    <property type="project" value="TreeGrafter"/>
</dbReference>
<evidence type="ECO:0000313" key="16">
    <source>
        <dbReference type="Proteomes" id="UP001374579"/>
    </source>
</evidence>
<feature type="domain" description="Helicase ATP-binding" evidence="13">
    <location>
        <begin position="242"/>
        <end position="410"/>
    </location>
</feature>
<dbReference type="Pfam" id="PF00570">
    <property type="entry name" value="HRDC"/>
    <property type="match status" value="1"/>
</dbReference>
<sequence length="1243" mass="135923">MNGEGLAEALQTIKRFATRLLGAASSSSNGSLCDNQTLQRLVFNARDSLKSALNFAQHESEPQSHDETLEDETAFDDDQTDRQSNSTDITLDLEDGLANVSVEDLLDEPDWNAEEGECSNTSADLLSTSPSAADSTRRPACRIDEFADINFDDEDFSNDGNMDGANGDADNPHEREDHPYTELLDADYDEDLTDVEAEDNQNEPQDADDDAENQPQDPSYSRVLKQYYGYSKFRPLQWKIINSVVNDKKDNCVIMATGYGKSLCYQFPSVYTGRLTVVISPLISLMEDQVLGLKAANIPACLMGSAQEDNGAVRTNLLRNEYRLLYITPEFASSASSLLAQLNSNIGIDLIAIDEAHCVSQWGHDFRAAYRSLGSLKEAFPQVPIMALTATATDEVRRDICRSLKLRSPVVTCTGFDRPNLYLSVSNKTSPAIDLKGLMARKSNGYEFSSPTIIYCPTKKTTMEVTGVLKGLGVSCLPYHAGLSLSARKQAHNKFINDQVQVVVATVAFGMGIDKPDVRKVIHYGAPKDIESYYQEVGRAGRDGLPSTCHVFYSDGDFTISRHFINEIRSEKFREHKTQMMYKMQQYLNTTSCRRRLLLKHFEGEEKLDVGGTQNCCDNCTKSMESARRHNYLGDKKWGTSDSLVPQDQAQDLGKEVLQLFSAIDVTGNRFGLSVPVQFLTGAHTQKLQKFKNFIKHKLFGSGKQRTQKFWKSLGKCLMIEGYLTERAVEGGFGATVELNKKANAWMKKAQSADAPSMKLTPSRDLLSELRAGAVKEAIRNTRPQIHGVGPRGMAAAVATSSSTATTSAFIASPAGVKASPAPARSRSPPVSEVDPHTAKLQMELYGKLVKQRNEVSQETGFTPHNIASNKVLLDLARIRPSTSVNLQKIEDLPAAKAERFGQQFLDTIVSFCRQHGLSVDQFPSLAVYQRDVGQMEAELMQLTDTQRTSFIMFTVEKKALEEVASQRGLKTSTVVSHLCDALKVGLMVDIRRLGVTSSVEDLVSQTIRSPPVNNEIYSLTRIKDQLPHYVEYNQIKVVVASLVAQWGQTTNSEGNLILASPPNADTAAAAANTSSFTDAAVEIEDDDDDDDNDVKFVATPMKTEAVGSGSVCAARFASSYASPATKIQSSPAAGQLQRGNTTASSRLASFAHKPSVVRSQSSPAARTHNATSSISPKQDSSQADASQRHLPSWMALGAAPSPSPQASGQSVKRKVPEWMASGSKRGGGGSVSKKIKSNSLFR</sequence>
<dbReference type="InterPro" id="IPR027417">
    <property type="entry name" value="P-loop_NTPase"/>
</dbReference>
<dbReference type="InterPro" id="IPR002121">
    <property type="entry name" value="HRDC_dom"/>
</dbReference>
<dbReference type="FunFam" id="3.40.50.300:FF:000941">
    <property type="entry name" value="Werner syndrome RecQ like helicase"/>
    <property type="match status" value="1"/>
</dbReference>
<dbReference type="InterPro" id="IPR029491">
    <property type="entry name" value="Helicase_HTH"/>
</dbReference>
<comment type="catalytic activity">
    <reaction evidence="9">
        <text>Couples ATP hydrolysis with the unwinding of duplex DNA by translocating in the 3'-5' direction.</text>
        <dbReference type="EC" id="5.6.2.4"/>
    </reaction>
</comment>
<dbReference type="SUPFAM" id="SSF46785">
    <property type="entry name" value="Winged helix' DNA-binding domain"/>
    <property type="match status" value="1"/>
</dbReference>
<dbReference type="SUPFAM" id="SSF47819">
    <property type="entry name" value="HRDC-like"/>
    <property type="match status" value="1"/>
</dbReference>
<feature type="compositionally biased region" description="Polar residues" evidence="11">
    <location>
        <begin position="118"/>
        <end position="134"/>
    </location>
</feature>
<dbReference type="SMART" id="SM00341">
    <property type="entry name" value="HRDC"/>
    <property type="match status" value="1"/>
</dbReference>
<proteinExistence type="inferred from homology"/>
<dbReference type="PANTHER" id="PTHR13710:SF120">
    <property type="entry name" value="BIFUNCTIONAL 3'-5' EXONUCLEASE_ATP-DEPENDENT HELICASE WRN"/>
    <property type="match status" value="1"/>
</dbReference>
<dbReference type="InterPro" id="IPR010997">
    <property type="entry name" value="HRDC-like_sf"/>
</dbReference>
<evidence type="ECO:0000313" key="15">
    <source>
        <dbReference type="EMBL" id="KAK7110800.1"/>
    </source>
</evidence>
<evidence type="ECO:0000256" key="1">
    <source>
        <dbReference type="ARBA" id="ARBA00001947"/>
    </source>
</evidence>